<dbReference type="Pfam" id="PF18143">
    <property type="entry name" value="HAD_SAK_2"/>
    <property type="match status" value="1"/>
</dbReference>
<reference evidence="1 2" key="1">
    <citation type="submission" date="2020-08" db="EMBL/GenBank/DDBJ databases">
        <title>Genomic Encyclopedia of Type Strains, Phase IV (KMG-IV): sequencing the most valuable type-strain genomes for metagenomic binning, comparative biology and taxonomic classification.</title>
        <authorList>
            <person name="Goeker M."/>
        </authorList>
    </citation>
    <scope>NUCLEOTIDE SEQUENCE [LARGE SCALE GENOMIC DNA]</scope>
    <source>
        <strain evidence="1 2">DSM 26963</strain>
    </source>
</reference>
<gene>
    <name evidence="1" type="ORF">HNQ43_000248</name>
</gene>
<comment type="caution">
    <text evidence="1">The sequence shown here is derived from an EMBL/GenBank/DDBJ whole genome shotgun (WGS) entry which is preliminary data.</text>
</comment>
<dbReference type="Proteomes" id="UP000521313">
    <property type="component" value="Unassembled WGS sequence"/>
</dbReference>
<dbReference type="EMBL" id="JACHHD010000002">
    <property type="protein sequence ID" value="MBB5184213.1"/>
    <property type="molecule type" value="Genomic_DNA"/>
</dbReference>
<name>A0A7W8CZ10_9FIRM</name>
<organism evidence="1 2">
    <name type="scientific">Faecalicoccus acidiformans</name>
    <dbReference type="NCBI Taxonomy" id="915173"/>
    <lineage>
        <taxon>Bacteria</taxon>
        <taxon>Bacillati</taxon>
        <taxon>Bacillota</taxon>
        <taxon>Erysipelotrichia</taxon>
        <taxon>Erysipelotrichales</taxon>
        <taxon>Erysipelotrichaceae</taxon>
        <taxon>Faecalicoccus</taxon>
    </lineage>
</organism>
<sequence length="172" mass="20452">MHPVLFLDIDGVLHPQRSKTTAHFDMDLNKKLAEEYMDPHFLDLSPYFTNHIYYGFDQKACSLIAALVSRFDAHIVLTSSWRMVYTHQELYYLFKILHMEDAFVGITKKRTPRQDVIREYIEDHDIKQYLVIDDQDMTKAFPFHAIHTQNCFNEEDYHIACTLLEIQHVQNQ</sequence>
<dbReference type="InterPro" id="IPR036412">
    <property type="entry name" value="HAD-like_sf"/>
</dbReference>
<evidence type="ECO:0000313" key="1">
    <source>
        <dbReference type="EMBL" id="MBB5184213.1"/>
    </source>
</evidence>
<protein>
    <recommendedName>
        <fullName evidence="3">Nucleotidase</fullName>
    </recommendedName>
</protein>
<dbReference type="SUPFAM" id="SSF56784">
    <property type="entry name" value="HAD-like"/>
    <property type="match status" value="1"/>
</dbReference>
<evidence type="ECO:0000313" key="2">
    <source>
        <dbReference type="Proteomes" id="UP000521313"/>
    </source>
</evidence>
<dbReference type="RefSeq" id="WP_183373994.1">
    <property type="nucleotide sequence ID" value="NZ_JACHHD010000002.1"/>
</dbReference>
<dbReference type="AlphaFoldDB" id="A0A7W8CZ10"/>
<proteinExistence type="predicted"/>
<evidence type="ECO:0008006" key="3">
    <source>
        <dbReference type="Google" id="ProtNLM"/>
    </source>
</evidence>
<accession>A0A7W8CZ10</accession>